<protein>
    <submittedName>
        <fullName evidence="2">Uncharacterized protein</fullName>
    </submittedName>
</protein>
<feature type="signal peptide" evidence="1">
    <location>
        <begin position="1"/>
        <end position="33"/>
    </location>
</feature>
<name>A0A2N8L3E1_9BURK</name>
<reference evidence="2 3" key="1">
    <citation type="submission" date="2018-01" db="EMBL/GenBank/DDBJ databases">
        <title>Draft genome sequence of Paucibacter aquatile CR182 isolated from freshwater of the Nakdong River.</title>
        <authorList>
            <person name="Choi A."/>
            <person name="Chung E.J."/>
        </authorList>
    </citation>
    <scope>NUCLEOTIDE SEQUENCE [LARGE SCALE GENOMIC DNA]</scope>
    <source>
        <strain evidence="2 3">CR182</strain>
    </source>
</reference>
<organism evidence="2 3">
    <name type="scientific">Kinneretia aquatilis</name>
    <dbReference type="NCBI Taxonomy" id="2070761"/>
    <lineage>
        <taxon>Bacteria</taxon>
        <taxon>Pseudomonadati</taxon>
        <taxon>Pseudomonadota</taxon>
        <taxon>Betaproteobacteria</taxon>
        <taxon>Burkholderiales</taxon>
        <taxon>Sphaerotilaceae</taxon>
        <taxon>Roseateles</taxon>
    </lineage>
</organism>
<dbReference type="RefSeq" id="WP_102766352.1">
    <property type="nucleotide sequence ID" value="NZ_POSP01000001.1"/>
</dbReference>
<feature type="chain" id="PRO_5014821770" evidence="1">
    <location>
        <begin position="34"/>
        <end position="60"/>
    </location>
</feature>
<sequence length="60" mass="6231">MTNYFSGKQVLLAPVWAPILALALVAGSPEATAAESGDAPKQKPLVRVQLQAHIHGPALS</sequence>
<dbReference type="EMBL" id="POSP01000001">
    <property type="protein sequence ID" value="PND40218.1"/>
    <property type="molecule type" value="Genomic_DNA"/>
</dbReference>
<comment type="caution">
    <text evidence="2">The sequence shown here is derived from an EMBL/GenBank/DDBJ whole genome shotgun (WGS) entry which is preliminary data.</text>
</comment>
<accession>A0A2N8L3E1</accession>
<keyword evidence="3" id="KW-1185">Reference proteome</keyword>
<dbReference type="AlphaFoldDB" id="A0A2N8L3E1"/>
<evidence type="ECO:0000256" key="1">
    <source>
        <dbReference type="SAM" id="SignalP"/>
    </source>
</evidence>
<keyword evidence="1" id="KW-0732">Signal</keyword>
<gene>
    <name evidence="2" type="ORF">C1O66_02210</name>
</gene>
<evidence type="ECO:0000313" key="3">
    <source>
        <dbReference type="Proteomes" id="UP000235916"/>
    </source>
</evidence>
<dbReference type="Proteomes" id="UP000235916">
    <property type="component" value="Unassembled WGS sequence"/>
</dbReference>
<evidence type="ECO:0000313" key="2">
    <source>
        <dbReference type="EMBL" id="PND40218.1"/>
    </source>
</evidence>
<proteinExistence type="predicted"/>